<dbReference type="EMBL" id="SOBT01000010">
    <property type="protein sequence ID" value="TDU26444.1"/>
    <property type="molecule type" value="Genomic_DNA"/>
</dbReference>
<dbReference type="Gene3D" id="3.40.1550.20">
    <property type="entry name" value="Transcriptional regulator MraZ domain"/>
    <property type="match status" value="1"/>
</dbReference>
<evidence type="ECO:0000256" key="5">
    <source>
        <dbReference type="ARBA" id="ARBA00023125"/>
    </source>
</evidence>
<dbReference type="CDD" id="cd16321">
    <property type="entry name" value="MraZ_C"/>
    <property type="match status" value="1"/>
</dbReference>
<comment type="subcellular location">
    <subcellularLocation>
        <location evidence="7">Cytoplasm</location>
        <location evidence="7">Nucleoid</location>
    </subcellularLocation>
</comment>
<feature type="domain" description="SpoVT-AbrB" evidence="8">
    <location>
        <begin position="79"/>
        <end position="122"/>
    </location>
</feature>
<keyword evidence="5 7" id="KW-0238">DNA-binding</keyword>
<organism evidence="9 10">
    <name type="scientific">Panacagrimonas perspica</name>
    <dbReference type="NCBI Taxonomy" id="381431"/>
    <lineage>
        <taxon>Bacteria</taxon>
        <taxon>Pseudomonadati</taxon>
        <taxon>Pseudomonadota</taxon>
        <taxon>Gammaproteobacteria</taxon>
        <taxon>Nevskiales</taxon>
        <taxon>Nevskiaceae</taxon>
        <taxon>Panacagrimonas</taxon>
    </lineage>
</organism>
<dbReference type="InterPro" id="IPR038619">
    <property type="entry name" value="MraZ_sf"/>
</dbReference>
<evidence type="ECO:0000256" key="2">
    <source>
        <dbReference type="ARBA" id="ARBA00022490"/>
    </source>
</evidence>
<accession>A0A4R7NYN1</accession>
<protein>
    <recommendedName>
        <fullName evidence="1 7">Transcriptional regulator MraZ</fullName>
    </recommendedName>
</protein>
<dbReference type="GO" id="GO:0000976">
    <property type="term" value="F:transcription cis-regulatory region binding"/>
    <property type="evidence" value="ECO:0007669"/>
    <property type="project" value="TreeGrafter"/>
</dbReference>
<evidence type="ECO:0000256" key="6">
    <source>
        <dbReference type="ARBA" id="ARBA00023163"/>
    </source>
</evidence>
<name>A0A4R7NYN1_9GAMM</name>
<comment type="caution">
    <text evidence="9">The sequence shown here is derived from an EMBL/GenBank/DDBJ whole genome shotgun (WGS) entry which is preliminary data.</text>
</comment>
<dbReference type="GO" id="GO:2000143">
    <property type="term" value="P:negative regulation of DNA-templated transcription initiation"/>
    <property type="evidence" value="ECO:0007669"/>
    <property type="project" value="TreeGrafter"/>
</dbReference>
<keyword evidence="4 7" id="KW-0805">Transcription regulation</keyword>
<dbReference type="InterPro" id="IPR003444">
    <property type="entry name" value="MraZ"/>
</dbReference>
<dbReference type="NCBIfam" id="TIGR00242">
    <property type="entry name" value="division/cell wall cluster transcriptional repressor MraZ"/>
    <property type="match status" value="1"/>
</dbReference>
<evidence type="ECO:0000256" key="4">
    <source>
        <dbReference type="ARBA" id="ARBA00023015"/>
    </source>
</evidence>
<evidence type="ECO:0000313" key="9">
    <source>
        <dbReference type="EMBL" id="TDU26444.1"/>
    </source>
</evidence>
<dbReference type="InterPro" id="IPR035644">
    <property type="entry name" value="MraZ_C"/>
</dbReference>
<dbReference type="Proteomes" id="UP000295341">
    <property type="component" value="Unassembled WGS sequence"/>
</dbReference>
<evidence type="ECO:0000313" key="10">
    <source>
        <dbReference type="Proteomes" id="UP000295341"/>
    </source>
</evidence>
<dbReference type="PANTHER" id="PTHR34701">
    <property type="entry name" value="TRANSCRIPTIONAL REGULATOR MRAZ"/>
    <property type="match status" value="1"/>
</dbReference>
<dbReference type="GO" id="GO:0003700">
    <property type="term" value="F:DNA-binding transcription factor activity"/>
    <property type="evidence" value="ECO:0007669"/>
    <property type="project" value="UniProtKB-UniRule"/>
</dbReference>
<dbReference type="InterPro" id="IPR020603">
    <property type="entry name" value="MraZ_dom"/>
</dbReference>
<keyword evidence="10" id="KW-1185">Reference proteome</keyword>
<proteinExistence type="inferred from homology"/>
<dbReference type="AlphaFoldDB" id="A0A4R7NYN1"/>
<evidence type="ECO:0000256" key="3">
    <source>
        <dbReference type="ARBA" id="ARBA00022737"/>
    </source>
</evidence>
<sequence>MFTGSHQLTIDEKGRLAIPARYREELAESCRSQLVITRGPNPCLEIYPAHEFLRVADEIDLMEDREQAELVKSVFVGLACETEIDKQGRVLLPPLLRRYARFNGSGVLMGQTRRFDLWPEDAWNERFGDGPGSILPGIASAFRTLKR</sequence>
<feature type="domain" description="SpoVT-AbrB" evidence="8">
    <location>
        <begin position="5"/>
        <end position="51"/>
    </location>
</feature>
<keyword evidence="2 7" id="KW-0963">Cytoplasm</keyword>
<dbReference type="HAMAP" id="MF_01008">
    <property type="entry name" value="MraZ"/>
    <property type="match status" value="1"/>
</dbReference>
<dbReference type="CDD" id="cd16320">
    <property type="entry name" value="MraZ_N"/>
    <property type="match status" value="1"/>
</dbReference>
<keyword evidence="6 7" id="KW-0804">Transcription</keyword>
<dbReference type="GO" id="GO:0009295">
    <property type="term" value="C:nucleoid"/>
    <property type="evidence" value="ECO:0007669"/>
    <property type="project" value="UniProtKB-SubCell"/>
</dbReference>
<keyword evidence="3" id="KW-0677">Repeat</keyword>
<dbReference type="InterPro" id="IPR035642">
    <property type="entry name" value="MraZ_N"/>
</dbReference>
<dbReference type="PANTHER" id="PTHR34701:SF1">
    <property type="entry name" value="TRANSCRIPTIONAL REGULATOR MRAZ"/>
    <property type="match status" value="1"/>
</dbReference>
<dbReference type="RefSeq" id="WP_162851283.1">
    <property type="nucleotide sequence ID" value="NZ_MWIN01000019.1"/>
</dbReference>
<evidence type="ECO:0000259" key="8">
    <source>
        <dbReference type="PROSITE" id="PS51740"/>
    </source>
</evidence>
<dbReference type="InterPro" id="IPR007159">
    <property type="entry name" value="SpoVT-AbrB_dom"/>
</dbReference>
<dbReference type="InterPro" id="IPR037914">
    <property type="entry name" value="SpoVT-AbrB_sf"/>
</dbReference>
<dbReference type="GO" id="GO:0005737">
    <property type="term" value="C:cytoplasm"/>
    <property type="evidence" value="ECO:0007669"/>
    <property type="project" value="UniProtKB-UniRule"/>
</dbReference>
<dbReference type="SUPFAM" id="SSF89447">
    <property type="entry name" value="AbrB/MazE/MraZ-like"/>
    <property type="match status" value="1"/>
</dbReference>
<gene>
    <name evidence="7" type="primary">mraZ</name>
    <name evidence="9" type="ORF">DFR24_3468</name>
</gene>
<reference evidence="9 10" key="1">
    <citation type="submission" date="2019-03" db="EMBL/GenBank/DDBJ databases">
        <title>Genomic Encyclopedia of Type Strains, Phase IV (KMG-IV): sequencing the most valuable type-strain genomes for metagenomic binning, comparative biology and taxonomic classification.</title>
        <authorList>
            <person name="Goeker M."/>
        </authorList>
    </citation>
    <scope>NUCLEOTIDE SEQUENCE [LARGE SCALE GENOMIC DNA]</scope>
    <source>
        <strain evidence="9 10">DSM 26377</strain>
    </source>
</reference>
<dbReference type="Pfam" id="PF02381">
    <property type="entry name" value="MraZ"/>
    <property type="match status" value="2"/>
</dbReference>
<dbReference type="PROSITE" id="PS51740">
    <property type="entry name" value="SPOVT_ABRB"/>
    <property type="match status" value="2"/>
</dbReference>
<comment type="subunit">
    <text evidence="7">Forms oligomers.</text>
</comment>
<comment type="similarity">
    <text evidence="7">Belongs to the MraZ family.</text>
</comment>
<evidence type="ECO:0000256" key="7">
    <source>
        <dbReference type="HAMAP-Rule" id="MF_01008"/>
    </source>
</evidence>
<evidence type="ECO:0000256" key="1">
    <source>
        <dbReference type="ARBA" id="ARBA00013860"/>
    </source>
</evidence>